<evidence type="ECO:0000313" key="1">
    <source>
        <dbReference type="EMBL" id="MUG43437.1"/>
    </source>
</evidence>
<accession>A0A7X3CLQ9</accession>
<dbReference type="RefSeq" id="WP_155608929.1">
    <property type="nucleotide sequence ID" value="NZ_WNZW01000001.1"/>
</dbReference>
<protein>
    <submittedName>
        <fullName evidence="1">Uncharacterized protein</fullName>
    </submittedName>
</protein>
<organism evidence="1 2">
    <name type="scientific">Paenibacillus woosongensis</name>
    <dbReference type="NCBI Taxonomy" id="307580"/>
    <lineage>
        <taxon>Bacteria</taxon>
        <taxon>Bacillati</taxon>
        <taxon>Bacillota</taxon>
        <taxon>Bacilli</taxon>
        <taxon>Bacillales</taxon>
        <taxon>Paenibacillaceae</taxon>
        <taxon>Paenibacillus</taxon>
    </lineage>
</organism>
<dbReference type="EMBL" id="WNZW01000001">
    <property type="protein sequence ID" value="MUG43437.1"/>
    <property type="molecule type" value="Genomic_DNA"/>
</dbReference>
<proteinExistence type="predicted"/>
<evidence type="ECO:0000313" key="2">
    <source>
        <dbReference type="Proteomes" id="UP000447876"/>
    </source>
</evidence>
<comment type="caution">
    <text evidence="1">The sequence shown here is derived from an EMBL/GenBank/DDBJ whole genome shotgun (WGS) entry which is preliminary data.</text>
</comment>
<dbReference type="AlphaFoldDB" id="A0A7X3CLQ9"/>
<sequence length="97" mass="11074">MNLRQSGRYGQQAWANVMARMERTAPPGIMDLYHALLARGPISTTERGIVSAQQTEKQRFEREVARISAEMDSGEYFVEIAEAKARFKAWIKDIRKG</sequence>
<gene>
    <name evidence="1" type="ORF">GNP95_00195</name>
</gene>
<dbReference type="Proteomes" id="UP000447876">
    <property type="component" value="Unassembled WGS sequence"/>
</dbReference>
<name>A0A7X3CLQ9_9BACL</name>
<reference evidence="1 2" key="1">
    <citation type="submission" date="2019-11" db="EMBL/GenBank/DDBJ databases">
        <title>Draft genome sequences of five Paenibacillus species of dairy origin.</title>
        <authorList>
            <person name="Olajide A.M."/>
            <person name="Chen S."/>
            <person name="Lapointe G."/>
        </authorList>
    </citation>
    <scope>NUCLEOTIDE SEQUENCE [LARGE SCALE GENOMIC DNA]</scope>
    <source>
        <strain evidence="1 2">12CR55</strain>
    </source>
</reference>